<dbReference type="AlphaFoldDB" id="A0A5B9EBQ9"/>
<dbReference type="Pfam" id="PF13802">
    <property type="entry name" value="Gal_mutarotas_2"/>
    <property type="match status" value="1"/>
</dbReference>
<dbReference type="InterPro" id="IPR025887">
    <property type="entry name" value="Glyco_hydro_31_N_dom"/>
</dbReference>
<dbReference type="Pfam" id="PF21365">
    <property type="entry name" value="Glyco_hydro_31_3rd"/>
    <property type="match status" value="1"/>
</dbReference>
<dbReference type="Gene3D" id="3.20.20.80">
    <property type="entry name" value="Glycosidases"/>
    <property type="match status" value="1"/>
</dbReference>
<keyword evidence="2 8" id="KW-0378">Hydrolase</keyword>
<dbReference type="SUPFAM" id="SSF74650">
    <property type="entry name" value="Galactose mutarotase-like"/>
    <property type="match status" value="1"/>
</dbReference>
<dbReference type="GO" id="GO:0004553">
    <property type="term" value="F:hydrolase activity, hydrolyzing O-glycosyl compounds"/>
    <property type="evidence" value="ECO:0007669"/>
    <property type="project" value="InterPro"/>
</dbReference>
<evidence type="ECO:0000259" key="6">
    <source>
        <dbReference type="Pfam" id="PF17137"/>
    </source>
</evidence>
<dbReference type="Pfam" id="PF01055">
    <property type="entry name" value="Glyco_hydro_31_2nd"/>
    <property type="match status" value="1"/>
</dbReference>
<dbReference type="Gene3D" id="2.60.40.1180">
    <property type="entry name" value="Golgi alpha-mannosidase II"/>
    <property type="match status" value="2"/>
</dbReference>
<evidence type="ECO:0000313" key="9">
    <source>
        <dbReference type="Proteomes" id="UP000321820"/>
    </source>
</evidence>
<evidence type="ECO:0000259" key="7">
    <source>
        <dbReference type="Pfam" id="PF21365"/>
    </source>
</evidence>
<gene>
    <name evidence="8" type="ORF">FTW19_17395</name>
</gene>
<dbReference type="InterPro" id="IPR051816">
    <property type="entry name" value="Glycosyl_Hydrolase_31"/>
</dbReference>
<evidence type="ECO:0000256" key="1">
    <source>
        <dbReference type="ARBA" id="ARBA00007806"/>
    </source>
</evidence>
<protein>
    <submittedName>
        <fullName evidence="8">Glycoside hydrolase family 31 protein</fullName>
    </submittedName>
</protein>
<dbReference type="InterPro" id="IPR033403">
    <property type="entry name" value="DUF5110"/>
</dbReference>
<evidence type="ECO:0000259" key="5">
    <source>
        <dbReference type="Pfam" id="PF13802"/>
    </source>
</evidence>
<proteinExistence type="inferred from homology"/>
<feature type="signal peptide" evidence="3">
    <location>
        <begin position="1"/>
        <end position="32"/>
    </location>
</feature>
<feature type="chain" id="PRO_5022919023" evidence="3">
    <location>
        <begin position="33"/>
        <end position="805"/>
    </location>
</feature>
<dbReference type="GO" id="GO:0005975">
    <property type="term" value="P:carbohydrate metabolic process"/>
    <property type="evidence" value="ECO:0007669"/>
    <property type="project" value="InterPro"/>
</dbReference>
<keyword evidence="3" id="KW-0732">Signal</keyword>
<dbReference type="CDD" id="cd14752">
    <property type="entry name" value="GH31_N"/>
    <property type="match status" value="1"/>
</dbReference>
<feature type="domain" description="Glycoside hydrolase family 31 N-terminal" evidence="5">
    <location>
        <begin position="52"/>
        <end position="214"/>
    </location>
</feature>
<keyword evidence="9" id="KW-1185">Reference proteome</keyword>
<evidence type="ECO:0000256" key="3">
    <source>
        <dbReference type="SAM" id="SignalP"/>
    </source>
</evidence>
<dbReference type="GO" id="GO:0030246">
    <property type="term" value="F:carbohydrate binding"/>
    <property type="evidence" value="ECO:0007669"/>
    <property type="project" value="InterPro"/>
</dbReference>
<evidence type="ECO:0000259" key="4">
    <source>
        <dbReference type="Pfam" id="PF01055"/>
    </source>
</evidence>
<organism evidence="8 9">
    <name type="scientific">Terriglobus albidus</name>
    <dbReference type="NCBI Taxonomy" id="1592106"/>
    <lineage>
        <taxon>Bacteria</taxon>
        <taxon>Pseudomonadati</taxon>
        <taxon>Acidobacteriota</taxon>
        <taxon>Terriglobia</taxon>
        <taxon>Terriglobales</taxon>
        <taxon>Acidobacteriaceae</taxon>
        <taxon>Terriglobus</taxon>
    </lineage>
</organism>
<comment type="similarity">
    <text evidence="1 2">Belongs to the glycosyl hydrolase 31 family.</text>
</comment>
<sequence>MEDHLTRTRTQKLLSAAIFLEIAVMASAPAFAAASSYQKQQSGAQMDLDGGTLRIQFWSPEIVRVTYAPGIKLPELASFSVVAKPSTVSLKRQESKDAFTLASTKVKVQIDKQTGAVSFWDPAGHILLKEAAHSREIARATVAGVFVTSATQSFDVAADEGIYGLGQHQQGAWNYNTNVGSSVKLAQANTNVAIPVMTSSKGYVLLWDNPAVTTISTEAPKEAASSGRFLRWSSEYGKAIDYYFCFGDGNIATAMAAYRTLTGQAPMMPRWQFGFCQSKERYASQEELLGVAEKIRSLKIPADGIIQDWQYWPEGNNTWGSHLFDPKRYPDPAAMFQKLHDQHFHALISVWAKFDVGSKNSEELNAAGGMFPEITHYVFPPGQGQWYDPFSLAGREIYWKQIRTNLFAKGVDGWWLDAPEPEINNMGFRTYKTPAGPGYTVYNLYPLMHSGGIYQGQRVATDQKRVVILTRSAYAGQQRNSAITWSGDIQATWQVLRNQIPAGLNFSLSGIPYWNTDTGGFFGNKEAGDGDPSNPAYEELFARWFQFSSFCPMFRVHGSYGLKPGKELWRFDDKTQAIMRTYLNLRYRLLPYTYSVAWQVTSEGSTFLQPLVMNFPKDPKTLNIGNQYLFGPEIMVTPVTNAGATEQDVYLPATGAPWYNFWTGEKAEAGRNVHASAPVETLPLFVRPGAILPMGPFLQYSDEKPADPIELRIYRGANGKFTLYEDQGDSYNYEKGQFATIPITWRESTQTLEIGDRTGSFPGIVNDRTFHIVWVSDNHGAGVDLTEKYDSIVHYSGKSVKIAAH</sequence>
<dbReference type="InterPro" id="IPR000322">
    <property type="entry name" value="Glyco_hydro_31_TIM"/>
</dbReference>
<dbReference type="Gene3D" id="2.60.40.1760">
    <property type="entry name" value="glycosyl hydrolase (family 31)"/>
    <property type="match status" value="1"/>
</dbReference>
<dbReference type="OrthoDB" id="176168at2"/>
<dbReference type="PANTHER" id="PTHR43863">
    <property type="entry name" value="HYDROLASE, PUTATIVE (AFU_ORTHOLOGUE AFUA_1G03140)-RELATED"/>
    <property type="match status" value="1"/>
</dbReference>
<dbReference type="InterPro" id="IPR013780">
    <property type="entry name" value="Glyco_hydro_b"/>
</dbReference>
<evidence type="ECO:0000313" key="8">
    <source>
        <dbReference type="EMBL" id="QEE29608.1"/>
    </source>
</evidence>
<dbReference type="SUPFAM" id="SSF51011">
    <property type="entry name" value="Glycosyl hydrolase domain"/>
    <property type="match status" value="1"/>
</dbReference>
<dbReference type="SUPFAM" id="SSF51445">
    <property type="entry name" value="(Trans)glycosidases"/>
    <property type="match status" value="1"/>
</dbReference>
<keyword evidence="2" id="KW-0326">Glycosidase</keyword>
<feature type="domain" description="Glycosyl hydrolase family 31 C-terminal" evidence="7">
    <location>
        <begin position="604"/>
        <end position="692"/>
    </location>
</feature>
<feature type="domain" description="DUF5110" evidence="6">
    <location>
        <begin position="708"/>
        <end position="775"/>
    </location>
</feature>
<dbReference type="Pfam" id="PF17137">
    <property type="entry name" value="DUF5110"/>
    <property type="match status" value="1"/>
</dbReference>
<dbReference type="Proteomes" id="UP000321820">
    <property type="component" value="Chromosome"/>
</dbReference>
<dbReference type="CDD" id="cd06591">
    <property type="entry name" value="GH31_xylosidase_XylS"/>
    <property type="match status" value="1"/>
</dbReference>
<feature type="domain" description="Glycoside hydrolase family 31 TIM barrel" evidence="4">
    <location>
        <begin position="266"/>
        <end position="595"/>
    </location>
</feature>
<accession>A0A5B9EBQ9</accession>
<dbReference type="KEGG" id="talb:FTW19_17395"/>
<dbReference type="EMBL" id="CP042806">
    <property type="protein sequence ID" value="QEE29608.1"/>
    <property type="molecule type" value="Genomic_DNA"/>
</dbReference>
<dbReference type="PANTHER" id="PTHR43863:SF2">
    <property type="entry name" value="MALTASE-GLUCOAMYLASE"/>
    <property type="match status" value="1"/>
</dbReference>
<dbReference type="InterPro" id="IPR017853">
    <property type="entry name" value="GH"/>
</dbReference>
<evidence type="ECO:0000256" key="2">
    <source>
        <dbReference type="RuleBase" id="RU361185"/>
    </source>
</evidence>
<dbReference type="InterPro" id="IPR048395">
    <property type="entry name" value="Glyco_hydro_31_C"/>
</dbReference>
<name>A0A5B9EBQ9_9BACT</name>
<dbReference type="InterPro" id="IPR011013">
    <property type="entry name" value="Gal_mutarotase_sf_dom"/>
</dbReference>
<reference evidence="8 9" key="1">
    <citation type="submission" date="2019-08" db="EMBL/GenBank/DDBJ databases">
        <title>Complete genome sequence of Terriglobus albidus strain ORNL.</title>
        <authorList>
            <person name="Podar M."/>
        </authorList>
    </citation>
    <scope>NUCLEOTIDE SEQUENCE [LARGE SCALE GENOMIC DNA]</scope>
    <source>
        <strain evidence="8 9">ORNL</strain>
    </source>
</reference>